<accession>A0ACC2IY45</accession>
<keyword evidence="2" id="KW-1185">Reference proteome</keyword>
<comment type="caution">
    <text evidence="1">The sequence shown here is derived from an EMBL/GenBank/DDBJ whole genome shotgun (WGS) entry which is preliminary data.</text>
</comment>
<gene>
    <name evidence="1" type="ORF">O1611_g10435</name>
</gene>
<evidence type="ECO:0000313" key="2">
    <source>
        <dbReference type="Proteomes" id="UP001153332"/>
    </source>
</evidence>
<proteinExistence type="predicted"/>
<dbReference type="Proteomes" id="UP001153332">
    <property type="component" value="Unassembled WGS sequence"/>
</dbReference>
<name>A0ACC2IY45_9PEZI</name>
<sequence>MAYNEKAEVRSPPPEYADGLRSSHDSHERNGEEKALLEPSDGGRAPRLRKKKSLLSRMGLTICMSLNIIIASANVTALIFWALFWRNGGLVPNTSTKVSSTSVLLPPSPAIDAIERELRPFTLSSAYTARPGPITDQAWHDLVNTGGMFPMSLEEFVKVNDSPETGIKYTHDAQGRYLGTLAATHQIHCVNSLRKGLWFNYKHYKDMNDVLFQGEDPPEEHLRFKTDMGYELS</sequence>
<protein>
    <submittedName>
        <fullName evidence="1">Uncharacterized protein</fullName>
    </submittedName>
</protein>
<dbReference type="EMBL" id="JAPUUL010004178">
    <property type="protein sequence ID" value="KAJ8120156.1"/>
    <property type="molecule type" value="Genomic_DNA"/>
</dbReference>
<organism evidence="1 2">
    <name type="scientific">Lasiodiplodia mahajangana</name>
    <dbReference type="NCBI Taxonomy" id="1108764"/>
    <lineage>
        <taxon>Eukaryota</taxon>
        <taxon>Fungi</taxon>
        <taxon>Dikarya</taxon>
        <taxon>Ascomycota</taxon>
        <taxon>Pezizomycotina</taxon>
        <taxon>Dothideomycetes</taxon>
        <taxon>Dothideomycetes incertae sedis</taxon>
        <taxon>Botryosphaeriales</taxon>
        <taxon>Botryosphaeriaceae</taxon>
        <taxon>Lasiodiplodia</taxon>
    </lineage>
</organism>
<evidence type="ECO:0000313" key="1">
    <source>
        <dbReference type="EMBL" id="KAJ8120156.1"/>
    </source>
</evidence>
<reference evidence="1" key="1">
    <citation type="submission" date="2022-12" db="EMBL/GenBank/DDBJ databases">
        <title>Genome Sequence of Lasiodiplodia mahajangana.</title>
        <authorList>
            <person name="Buettner E."/>
        </authorList>
    </citation>
    <scope>NUCLEOTIDE SEQUENCE</scope>
    <source>
        <strain evidence="1">VT137</strain>
    </source>
</reference>